<evidence type="ECO:0000313" key="8">
    <source>
        <dbReference type="EMBL" id="CNE95621.1"/>
    </source>
</evidence>
<gene>
    <name evidence="8" type="ORF">ERS137967_02955</name>
    <name evidence="9" type="ORF">QVN42_15360</name>
</gene>
<dbReference type="Proteomes" id="UP001167864">
    <property type="component" value="Unassembled WGS sequence"/>
</dbReference>
<dbReference type="EMBL" id="CPYD01000012">
    <property type="protein sequence ID" value="CNE95621.1"/>
    <property type="molecule type" value="Genomic_DNA"/>
</dbReference>
<dbReference type="Proteomes" id="UP000040578">
    <property type="component" value="Unassembled WGS sequence"/>
</dbReference>
<evidence type="ECO:0000256" key="1">
    <source>
        <dbReference type="ARBA" id="ARBA00004162"/>
    </source>
</evidence>
<feature type="coiled-coil region" evidence="6">
    <location>
        <begin position="35"/>
        <end position="62"/>
    </location>
</feature>
<dbReference type="InterPro" id="IPR025594">
    <property type="entry name" value="YebO"/>
</dbReference>
<keyword evidence="3 7" id="KW-0812">Transmembrane</keyword>
<sequence length="91" mass="10222">MYETGMGALNIASIGFSSLVVVFFLVVWFFLSRASVRANEQIRLLQEIAEQQKQQIELLNTLVRKTSGDGKDLPDGDTVDVLDFKGFIPER</sequence>
<keyword evidence="10" id="KW-1185">Reference proteome</keyword>
<reference evidence="8 10" key="1">
    <citation type="submission" date="2015-03" db="EMBL/GenBank/DDBJ databases">
        <authorList>
            <consortium name="Pathogen Informatics"/>
            <person name="Murphy D."/>
        </authorList>
    </citation>
    <scope>NUCLEOTIDE SEQUENCE [LARGE SCALE GENOMIC DNA]</scope>
    <source>
        <strain evidence="8">Type strain: CIP110231</strain>
        <strain evidence="10">type strain: CIP110231</strain>
    </source>
</reference>
<keyword evidence="6" id="KW-0175">Coiled coil</keyword>
<evidence type="ECO:0000313" key="9">
    <source>
        <dbReference type="EMBL" id="MDN0088733.1"/>
    </source>
</evidence>
<dbReference type="Pfam" id="PF13974">
    <property type="entry name" value="YebO"/>
    <property type="match status" value="1"/>
</dbReference>
<evidence type="ECO:0000256" key="3">
    <source>
        <dbReference type="ARBA" id="ARBA00022692"/>
    </source>
</evidence>
<dbReference type="EMBL" id="JAUEHU010000016">
    <property type="protein sequence ID" value="MDN0088733.1"/>
    <property type="molecule type" value="Genomic_DNA"/>
</dbReference>
<evidence type="ECO:0000256" key="4">
    <source>
        <dbReference type="ARBA" id="ARBA00022989"/>
    </source>
</evidence>
<organism evidence="9 11">
    <name type="scientific">Yersinia nurmii</name>
    <dbReference type="NCBI Taxonomy" id="685706"/>
    <lineage>
        <taxon>Bacteria</taxon>
        <taxon>Pseudomonadati</taxon>
        <taxon>Pseudomonadota</taxon>
        <taxon>Gammaproteobacteria</taxon>
        <taxon>Enterobacterales</taxon>
        <taxon>Yersiniaceae</taxon>
        <taxon>Yersinia</taxon>
    </lineage>
</organism>
<evidence type="ECO:0000256" key="7">
    <source>
        <dbReference type="SAM" id="Phobius"/>
    </source>
</evidence>
<comment type="caution">
    <text evidence="9">The sequence shown here is derived from an EMBL/GenBank/DDBJ whole genome shotgun (WGS) entry which is preliminary data.</text>
</comment>
<name>A0AAW7K090_9GAMM</name>
<evidence type="ECO:0000256" key="6">
    <source>
        <dbReference type="SAM" id="Coils"/>
    </source>
</evidence>
<keyword evidence="4 7" id="KW-1133">Transmembrane helix</keyword>
<dbReference type="GO" id="GO:0005886">
    <property type="term" value="C:plasma membrane"/>
    <property type="evidence" value="ECO:0007669"/>
    <property type="project" value="UniProtKB-SubCell"/>
</dbReference>
<dbReference type="AlphaFoldDB" id="A0AAW7K090"/>
<reference evidence="9" key="2">
    <citation type="submission" date="2023-06" db="EMBL/GenBank/DDBJ databases">
        <authorList>
            <person name="Polev D.E."/>
            <person name="Saitova A.T."/>
            <person name="Bogumilchik E.A."/>
            <person name="Kokorina G.I."/>
            <person name="Voskresenskaia E.A."/>
        </authorList>
    </citation>
    <scope>NUCLEOTIDE SEQUENCE</scope>
    <source>
        <strain evidence="9">2145 StPb PI</strain>
    </source>
</reference>
<feature type="transmembrane region" description="Helical" evidence="7">
    <location>
        <begin position="6"/>
        <end position="31"/>
    </location>
</feature>
<dbReference type="RefSeq" id="WP_049600437.1">
    <property type="nucleotide sequence ID" value="NZ_CPYD01000012.1"/>
</dbReference>
<evidence type="ECO:0000256" key="5">
    <source>
        <dbReference type="ARBA" id="ARBA00023136"/>
    </source>
</evidence>
<evidence type="ECO:0000256" key="2">
    <source>
        <dbReference type="ARBA" id="ARBA00022475"/>
    </source>
</evidence>
<protein>
    <submittedName>
        <fullName evidence="9">YebO family protein</fullName>
    </submittedName>
</protein>
<accession>A0AAW7K090</accession>
<keyword evidence="2" id="KW-1003">Cell membrane</keyword>
<proteinExistence type="predicted"/>
<evidence type="ECO:0000313" key="11">
    <source>
        <dbReference type="Proteomes" id="UP001167864"/>
    </source>
</evidence>
<evidence type="ECO:0000313" key="10">
    <source>
        <dbReference type="Proteomes" id="UP000040578"/>
    </source>
</evidence>
<comment type="subcellular location">
    <subcellularLocation>
        <location evidence="1">Cell membrane</location>
        <topology evidence="1">Single-pass membrane protein</topology>
    </subcellularLocation>
</comment>
<keyword evidence="5 7" id="KW-0472">Membrane</keyword>